<name>A0A1B6DZW2_9HEMI</name>
<dbReference type="EMBL" id="GEDC01006072">
    <property type="protein sequence ID" value="JAS31226.1"/>
    <property type="molecule type" value="Transcribed_RNA"/>
</dbReference>
<feature type="region of interest" description="Disordered" evidence="1">
    <location>
        <begin position="44"/>
        <end position="100"/>
    </location>
</feature>
<gene>
    <name evidence="2" type="ORF">g.9977</name>
</gene>
<evidence type="ECO:0000256" key="1">
    <source>
        <dbReference type="SAM" id="MobiDB-lite"/>
    </source>
</evidence>
<dbReference type="AlphaFoldDB" id="A0A1B6DZW2"/>
<evidence type="ECO:0000313" key="2">
    <source>
        <dbReference type="EMBL" id="JAS31226.1"/>
    </source>
</evidence>
<feature type="compositionally biased region" description="Acidic residues" evidence="1">
    <location>
        <begin position="51"/>
        <end position="77"/>
    </location>
</feature>
<proteinExistence type="predicted"/>
<sequence>MDINEEQRLQRLLESVEKEERRNEERNENPGALRRILFFDEPIPKPLDVQCSDDESEDNLEVLDDGSDSEQSGEEDNFNQIVGPEYTGKNNISGRHCPPQSRGTCAFRHVRRLPGVTSAVQLETPPST</sequence>
<protein>
    <submittedName>
        <fullName evidence="2">Uncharacterized protein</fullName>
    </submittedName>
</protein>
<accession>A0A1B6DZW2</accession>
<reference evidence="2" key="1">
    <citation type="submission" date="2015-12" db="EMBL/GenBank/DDBJ databases">
        <title>De novo transcriptome assembly of four potential Pierce s Disease insect vectors from Arizona vineyards.</title>
        <authorList>
            <person name="Tassone E.E."/>
        </authorList>
    </citation>
    <scope>NUCLEOTIDE SEQUENCE</scope>
</reference>
<organism evidence="2">
    <name type="scientific">Clastoptera arizonana</name>
    <name type="common">Arizona spittle bug</name>
    <dbReference type="NCBI Taxonomy" id="38151"/>
    <lineage>
        <taxon>Eukaryota</taxon>
        <taxon>Metazoa</taxon>
        <taxon>Ecdysozoa</taxon>
        <taxon>Arthropoda</taxon>
        <taxon>Hexapoda</taxon>
        <taxon>Insecta</taxon>
        <taxon>Pterygota</taxon>
        <taxon>Neoptera</taxon>
        <taxon>Paraneoptera</taxon>
        <taxon>Hemiptera</taxon>
        <taxon>Auchenorrhyncha</taxon>
        <taxon>Cercopoidea</taxon>
        <taxon>Clastopteridae</taxon>
        <taxon>Clastoptera</taxon>
    </lineage>
</organism>